<proteinExistence type="inferred from homology"/>
<organism evidence="7 8">
    <name type="scientific">Rickettsia akari (strain Hartford)</name>
    <dbReference type="NCBI Taxonomy" id="293614"/>
    <lineage>
        <taxon>Bacteria</taxon>
        <taxon>Pseudomonadati</taxon>
        <taxon>Pseudomonadota</taxon>
        <taxon>Alphaproteobacteria</taxon>
        <taxon>Rickettsiales</taxon>
        <taxon>Rickettsiaceae</taxon>
        <taxon>Rickettsieae</taxon>
        <taxon>Rickettsia</taxon>
        <taxon>spotted fever group</taxon>
    </lineage>
</organism>
<comment type="catalytic activity">
    <reaction evidence="1">
        <text>Hydrolysis of terminal non-reducing N-acetyl-D-hexosamine residues in N-acetyl-beta-D-hexosaminides.</text>
        <dbReference type="EC" id="3.2.1.52"/>
    </reaction>
</comment>
<feature type="domain" description="Glycoside hydrolase family 3 N-terminal" evidence="6">
    <location>
        <begin position="20"/>
        <end position="302"/>
    </location>
</feature>
<comment type="similarity">
    <text evidence="2">Belongs to the glycosyl hydrolase 3 family.</text>
</comment>
<evidence type="ECO:0000256" key="4">
    <source>
        <dbReference type="ARBA" id="ARBA00022801"/>
    </source>
</evidence>
<protein>
    <recommendedName>
        <fullName evidence="3">beta-N-acetylhexosaminidase</fullName>
        <ecNumber evidence="3">3.2.1.52</ecNumber>
    </recommendedName>
</protein>
<dbReference type="Gene3D" id="3.20.20.300">
    <property type="entry name" value="Glycoside hydrolase, family 3, N-terminal domain"/>
    <property type="match status" value="1"/>
</dbReference>
<dbReference type="AlphaFoldDB" id="A8GPL9"/>
<name>A8GPL9_RICAH</name>
<dbReference type="eggNOG" id="COG1472">
    <property type="taxonomic scope" value="Bacteria"/>
</dbReference>
<dbReference type="GO" id="GO:0005975">
    <property type="term" value="P:carbohydrate metabolic process"/>
    <property type="evidence" value="ECO:0007669"/>
    <property type="project" value="InterPro"/>
</dbReference>
<keyword evidence="8" id="KW-1185">Reference proteome</keyword>
<evidence type="ECO:0000256" key="2">
    <source>
        <dbReference type="ARBA" id="ARBA00005336"/>
    </source>
</evidence>
<evidence type="ECO:0000256" key="5">
    <source>
        <dbReference type="ARBA" id="ARBA00023295"/>
    </source>
</evidence>
<dbReference type="EC" id="3.2.1.52" evidence="3"/>
<dbReference type="HOGENOM" id="CLU_008392_0_0_5"/>
<reference evidence="7" key="1">
    <citation type="submission" date="2007-09" db="EMBL/GenBank/DDBJ databases">
        <title>Complete Genome Sequence of Rickettsia akari.</title>
        <authorList>
            <person name="Madan A."/>
            <person name="Fahey J."/>
            <person name="Helton E."/>
            <person name="Ketteman M."/>
            <person name="Madan A."/>
            <person name="Rodrigues S."/>
            <person name="Sanchez A."/>
            <person name="Whiting M."/>
            <person name="Dasch G."/>
            <person name="Eremeeva M."/>
        </authorList>
    </citation>
    <scope>NUCLEOTIDE SEQUENCE</scope>
    <source>
        <strain evidence="7">Hartford</strain>
    </source>
</reference>
<dbReference type="GO" id="GO:0009254">
    <property type="term" value="P:peptidoglycan turnover"/>
    <property type="evidence" value="ECO:0007669"/>
    <property type="project" value="TreeGrafter"/>
</dbReference>
<sequence length="329" mass="36143">MIIRQRAKPVIIGISGPELTDAERALFEKHNPLGVILFRRNIRKNDNGEQDKETLIKLIADIKEVLGANTIISIDQEGGRVKRLIAPTFYDAPAAQTFVDVQECKQNYINIGKELREVGINLDFAPVVDLIHEGADKIVGDRSFGSDLEVVVPLCLAAIDGLQEEKVVACIKHIPGHGRAKVDSHIGLPIVDTSLKELEDTDFKVFKELAKYDNIKLAMTAHIIYKALDPENPATLSKKVKAYIKNNIGFKGLIISDAIDMKALSGSMADITKGVLDAGVDIVLECTGEFNKMSEVLGSVSEESIDKFSDLLMCRFGMNNQSPLVECKI</sequence>
<dbReference type="CAZy" id="GH3">
    <property type="family name" value="Glycoside Hydrolase Family 3"/>
</dbReference>
<evidence type="ECO:0000259" key="6">
    <source>
        <dbReference type="Pfam" id="PF00933"/>
    </source>
</evidence>
<dbReference type="STRING" id="293614.A1C_05545"/>
<evidence type="ECO:0000313" key="8">
    <source>
        <dbReference type="Proteomes" id="UP000006830"/>
    </source>
</evidence>
<dbReference type="KEGG" id="rak:A1C_05545"/>
<dbReference type="InterPro" id="IPR050226">
    <property type="entry name" value="NagZ_Beta-hexosaminidase"/>
</dbReference>
<dbReference type="GO" id="GO:0004563">
    <property type="term" value="F:beta-N-acetylhexosaminidase activity"/>
    <property type="evidence" value="ECO:0007669"/>
    <property type="project" value="UniProtKB-EC"/>
</dbReference>
<dbReference type="InterPro" id="IPR001764">
    <property type="entry name" value="Glyco_hydro_3_N"/>
</dbReference>
<evidence type="ECO:0000256" key="1">
    <source>
        <dbReference type="ARBA" id="ARBA00001231"/>
    </source>
</evidence>
<dbReference type="PANTHER" id="PTHR30480:SF13">
    <property type="entry name" value="BETA-HEXOSAMINIDASE"/>
    <property type="match status" value="1"/>
</dbReference>
<dbReference type="SUPFAM" id="SSF51445">
    <property type="entry name" value="(Trans)glycosidases"/>
    <property type="match status" value="1"/>
</dbReference>
<keyword evidence="4" id="KW-0378">Hydrolase</keyword>
<dbReference type="InterPro" id="IPR017853">
    <property type="entry name" value="GH"/>
</dbReference>
<dbReference type="Proteomes" id="UP000006830">
    <property type="component" value="Chromosome"/>
</dbReference>
<gene>
    <name evidence="7" type="ordered locus">A1C_05545</name>
</gene>
<dbReference type="RefSeq" id="WP_012149974.1">
    <property type="nucleotide sequence ID" value="NC_009881.1"/>
</dbReference>
<keyword evidence="5" id="KW-0326">Glycosidase</keyword>
<accession>A8GPL9</accession>
<dbReference type="EMBL" id="CP000847">
    <property type="protein sequence ID" value="ABV75344.1"/>
    <property type="molecule type" value="Genomic_DNA"/>
</dbReference>
<dbReference type="Pfam" id="PF00933">
    <property type="entry name" value="Glyco_hydro_3"/>
    <property type="match status" value="1"/>
</dbReference>
<evidence type="ECO:0000256" key="3">
    <source>
        <dbReference type="ARBA" id="ARBA00012663"/>
    </source>
</evidence>
<dbReference type="InterPro" id="IPR036962">
    <property type="entry name" value="Glyco_hydro_3_N_sf"/>
</dbReference>
<evidence type="ECO:0000313" key="7">
    <source>
        <dbReference type="EMBL" id="ABV75344.1"/>
    </source>
</evidence>
<dbReference type="PANTHER" id="PTHR30480">
    <property type="entry name" value="BETA-HEXOSAMINIDASE-RELATED"/>
    <property type="match status" value="1"/>
</dbReference>